<dbReference type="AlphaFoldDB" id="A0A848QCE9"/>
<reference evidence="1 2" key="1">
    <citation type="submission" date="2020-04" db="EMBL/GenBank/DDBJ databases">
        <authorList>
            <person name="Liu A."/>
        </authorList>
    </citation>
    <scope>NUCLEOTIDE SEQUENCE [LARGE SCALE GENOMIC DNA]</scope>
    <source>
        <strain evidence="1 2">RZ02</strain>
    </source>
</reference>
<name>A0A848QCE9_9SPHN</name>
<keyword evidence="2" id="KW-1185">Reference proteome</keyword>
<accession>A0A848QCE9</accession>
<dbReference type="RefSeq" id="WP_170010595.1">
    <property type="nucleotide sequence ID" value="NZ_JABCRE010000002.1"/>
</dbReference>
<dbReference type="Proteomes" id="UP000561181">
    <property type="component" value="Unassembled WGS sequence"/>
</dbReference>
<proteinExistence type="predicted"/>
<gene>
    <name evidence="1" type="ORF">HKD42_04230</name>
</gene>
<evidence type="ECO:0000313" key="1">
    <source>
        <dbReference type="EMBL" id="NMW31261.1"/>
    </source>
</evidence>
<protein>
    <submittedName>
        <fullName evidence="1">Uncharacterized protein</fullName>
    </submittedName>
</protein>
<evidence type="ECO:0000313" key="2">
    <source>
        <dbReference type="Proteomes" id="UP000561181"/>
    </source>
</evidence>
<comment type="caution">
    <text evidence="1">The sequence shown here is derived from an EMBL/GenBank/DDBJ whole genome shotgun (WGS) entry which is preliminary data.</text>
</comment>
<dbReference type="EMBL" id="JABCRE010000002">
    <property type="protein sequence ID" value="NMW31261.1"/>
    <property type="molecule type" value="Genomic_DNA"/>
</dbReference>
<sequence>MTNTELVQLRVRVIALENIVLALLADQPAETYDKVREMAEIISPREDATQHPLTIEAALHMNQFADRAARFGPIDDK</sequence>
<organism evidence="1 2">
    <name type="scientific">Pontixanthobacter rizhaonensis</name>
    <dbReference type="NCBI Taxonomy" id="2730337"/>
    <lineage>
        <taxon>Bacteria</taxon>
        <taxon>Pseudomonadati</taxon>
        <taxon>Pseudomonadota</taxon>
        <taxon>Alphaproteobacteria</taxon>
        <taxon>Sphingomonadales</taxon>
        <taxon>Erythrobacteraceae</taxon>
        <taxon>Pontixanthobacter</taxon>
    </lineage>
</organism>